<sequence length="263" mass="30084">MGKNTTSNPEAKKVRALWDINLRWTTTFCNLCVEQIQAGNRSKDVAFSTEGWTNLVTKFCDEIGQNYDKDQLKSRWDVLKGDWRVWEQLRNIDTGLGWDVVKGTIRASDDWWNQKLKELPKAKKFREKSPQNLEQLDIMFRDVVATGVAAWTLSSNTLPPTMPQEGAGDSDEKKKKIGGAALLDNCISQLITVCQNKSEGTSRESPSSIDNVMTIVRALLRVDSMFVVQASYILLKRSRREMFLIFKEPESQLKWLQGMICWN</sequence>
<gene>
    <name evidence="2" type="ORF">RGQ29_004237</name>
</gene>
<dbReference type="PANTHER" id="PTHR47851:SF1">
    <property type="entry name" value="OS06G0588700 PROTEIN"/>
    <property type="match status" value="1"/>
</dbReference>
<feature type="domain" description="Myb/SANT-like" evidence="1">
    <location>
        <begin position="25"/>
        <end position="114"/>
    </location>
</feature>
<comment type="caution">
    <text evidence="2">The sequence shown here is derived from an EMBL/GenBank/DDBJ whole genome shotgun (WGS) entry which is preliminary data.</text>
</comment>
<dbReference type="AlphaFoldDB" id="A0AAN7IF66"/>
<dbReference type="Proteomes" id="UP001324115">
    <property type="component" value="Unassembled WGS sequence"/>
</dbReference>
<reference evidence="2 3" key="1">
    <citation type="journal article" date="2023" name="G3 (Bethesda)">
        <title>A haplotype-resolved chromosome-scale genome for Quercus rubra L. provides insights into the genetics of adaptive traits for red oak species.</title>
        <authorList>
            <person name="Kapoor B."/>
            <person name="Jenkins J."/>
            <person name="Schmutz J."/>
            <person name="Zhebentyayeva T."/>
            <person name="Kuelheim C."/>
            <person name="Coggeshall M."/>
            <person name="Heim C."/>
            <person name="Lasky J.R."/>
            <person name="Leites L."/>
            <person name="Islam-Faridi N."/>
            <person name="Romero-Severson J."/>
            <person name="DeLeo V.L."/>
            <person name="Lucas S.M."/>
            <person name="Lazic D."/>
            <person name="Gailing O."/>
            <person name="Carlson J."/>
            <person name="Staton M."/>
        </authorList>
    </citation>
    <scope>NUCLEOTIDE SEQUENCE [LARGE SCALE GENOMIC DNA]</scope>
    <source>
        <strain evidence="2">Pseudo-F2</strain>
    </source>
</reference>
<evidence type="ECO:0000313" key="3">
    <source>
        <dbReference type="Proteomes" id="UP001324115"/>
    </source>
</evidence>
<dbReference type="InterPro" id="IPR024752">
    <property type="entry name" value="Myb/SANT-like_dom"/>
</dbReference>
<evidence type="ECO:0000313" key="2">
    <source>
        <dbReference type="EMBL" id="KAK4568749.1"/>
    </source>
</evidence>
<proteinExistence type="predicted"/>
<dbReference type="PANTHER" id="PTHR47851">
    <property type="entry name" value="OS06G0588700 PROTEIN-RELATED"/>
    <property type="match status" value="1"/>
</dbReference>
<accession>A0AAN7IF66</accession>
<name>A0AAN7IF66_QUERU</name>
<protein>
    <recommendedName>
        <fullName evidence="1">Myb/SANT-like domain-containing protein</fullName>
    </recommendedName>
</protein>
<dbReference type="EMBL" id="JAXUIC010000010">
    <property type="protein sequence ID" value="KAK4568749.1"/>
    <property type="molecule type" value="Genomic_DNA"/>
</dbReference>
<keyword evidence="3" id="KW-1185">Reference proteome</keyword>
<evidence type="ECO:0000259" key="1">
    <source>
        <dbReference type="Pfam" id="PF12776"/>
    </source>
</evidence>
<organism evidence="2 3">
    <name type="scientific">Quercus rubra</name>
    <name type="common">Northern red oak</name>
    <name type="synonym">Quercus borealis</name>
    <dbReference type="NCBI Taxonomy" id="3512"/>
    <lineage>
        <taxon>Eukaryota</taxon>
        <taxon>Viridiplantae</taxon>
        <taxon>Streptophyta</taxon>
        <taxon>Embryophyta</taxon>
        <taxon>Tracheophyta</taxon>
        <taxon>Spermatophyta</taxon>
        <taxon>Magnoliopsida</taxon>
        <taxon>eudicotyledons</taxon>
        <taxon>Gunneridae</taxon>
        <taxon>Pentapetalae</taxon>
        <taxon>rosids</taxon>
        <taxon>fabids</taxon>
        <taxon>Fagales</taxon>
        <taxon>Fagaceae</taxon>
        <taxon>Quercus</taxon>
    </lineage>
</organism>
<dbReference type="Pfam" id="PF12776">
    <property type="entry name" value="Myb_DNA-bind_3"/>
    <property type="match status" value="1"/>
</dbReference>